<dbReference type="AlphaFoldDB" id="A0AA38LIJ1"/>
<keyword evidence="2" id="KW-1185">Reference proteome</keyword>
<reference evidence="1 2" key="1">
    <citation type="journal article" date="2021" name="Nat. Plants">
        <title>The Taxus genome provides insights into paclitaxel biosynthesis.</title>
        <authorList>
            <person name="Xiong X."/>
            <person name="Gou J."/>
            <person name="Liao Q."/>
            <person name="Li Y."/>
            <person name="Zhou Q."/>
            <person name="Bi G."/>
            <person name="Li C."/>
            <person name="Du R."/>
            <person name="Wang X."/>
            <person name="Sun T."/>
            <person name="Guo L."/>
            <person name="Liang H."/>
            <person name="Lu P."/>
            <person name="Wu Y."/>
            <person name="Zhang Z."/>
            <person name="Ro D.K."/>
            <person name="Shang Y."/>
            <person name="Huang S."/>
            <person name="Yan J."/>
        </authorList>
    </citation>
    <scope>NUCLEOTIDE SEQUENCE [LARGE SCALE GENOMIC DNA]</scope>
    <source>
        <strain evidence="1">Ta-2019</strain>
    </source>
</reference>
<sequence>LKDTMEEALLIHQDSEEVDYLSNLADYFDGEVSVEISTFISSSFILQHQDATPRRDGIQGQHLESCGIHLELRLGDLYLPRFTLDKEEEGNSDGTIFTLVIKADNQLLAKAQRKNKHVGRLFFKK</sequence>
<gene>
    <name evidence="1" type="ORF">KI387_018434</name>
</gene>
<feature type="non-terminal residue" evidence="1">
    <location>
        <position position="125"/>
    </location>
</feature>
<proteinExistence type="predicted"/>
<dbReference type="Proteomes" id="UP000824469">
    <property type="component" value="Unassembled WGS sequence"/>
</dbReference>
<evidence type="ECO:0000313" key="2">
    <source>
        <dbReference type="Proteomes" id="UP000824469"/>
    </source>
</evidence>
<accession>A0AA38LIJ1</accession>
<name>A0AA38LIJ1_TAXCH</name>
<dbReference type="EMBL" id="JAHRHJ020000003">
    <property type="protein sequence ID" value="KAH9323795.1"/>
    <property type="molecule type" value="Genomic_DNA"/>
</dbReference>
<protein>
    <submittedName>
        <fullName evidence="1">Uncharacterized protein</fullName>
    </submittedName>
</protein>
<organism evidence="1 2">
    <name type="scientific">Taxus chinensis</name>
    <name type="common">Chinese yew</name>
    <name type="synonym">Taxus wallichiana var. chinensis</name>
    <dbReference type="NCBI Taxonomy" id="29808"/>
    <lineage>
        <taxon>Eukaryota</taxon>
        <taxon>Viridiplantae</taxon>
        <taxon>Streptophyta</taxon>
        <taxon>Embryophyta</taxon>
        <taxon>Tracheophyta</taxon>
        <taxon>Spermatophyta</taxon>
        <taxon>Pinopsida</taxon>
        <taxon>Pinidae</taxon>
        <taxon>Conifers II</taxon>
        <taxon>Cupressales</taxon>
        <taxon>Taxaceae</taxon>
        <taxon>Taxus</taxon>
    </lineage>
</organism>
<evidence type="ECO:0000313" key="1">
    <source>
        <dbReference type="EMBL" id="KAH9323795.1"/>
    </source>
</evidence>
<comment type="caution">
    <text evidence="1">The sequence shown here is derived from an EMBL/GenBank/DDBJ whole genome shotgun (WGS) entry which is preliminary data.</text>
</comment>
<feature type="non-terminal residue" evidence="1">
    <location>
        <position position="1"/>
    </location>
</feature>